<proteinExistence type="predicted"/>
<feature type="non-terminal residue" evidence="1">
    <location>
        <position position="1"/>
    </location>
</feature>
<accession>A0A1A8RVZ9</accession>
<dbReference type="EMBL" id="HAEI01008212">
    <property type="protein sequence ID" value="SBS04418.1"/>
    <property type="molecule type" value="Transcribed_RNA"/>
</dbReference>
<evidence type="ECO:0000313" key="1">
    <source>
        <dbReference type="EMBL" id="SBS09474.1"/>
    </source>
</evidence>
<protein>
    <submittedName>
        <fullName evidence="1">Ribosome binding protein 1 homolog a (Dog)</fullName>
    </submittedName>
</protein>
<reference evidence="1" key="2">
    <citation type="submission" date="2016-06" db="EMBL/GenBank/DDBJ databases">
        <title>The genome of a short-lived fish provides insights into sex chromosome evolution and the genetic control of aging.</title>
        <authorList>
            <person name="Reichwald K."/>
            <person name="Felder M."/>
            <person name="Petzold A."/>
            <person name="Koch P."/>
            <person name="Groth M."/>
            <person name="Platzer M."/>
        </authorList>
    </citation>
    <scope>NUCLEOTIDE SEQUENCE</scope>
    <source>
        <tissue evidence="1">Brain</tissue>
    </source>
</reference>
<sequence>KPATTPLKVIQLERVKSEEAVHFSVVICLLVDKLKHHAS</sequence>
<dbReference type="AlphaFoldDB" id="A0A1A8RVZ9"/>
<name>A0A1A8RVZ9_9TELE</name>
<reference evidence="1" key="1">
    <citation type="submission" date="2016-05" db="EMBL/GenBank/DDBJ databases">
        <authorList>
            <person name="Lavstsen T."/>
            <person name="Jespersen J.S."/>
        </authorList>
    </citation>
    <scope>NUCLEOTIDE SEQUENCE</scope>
    <source>
        <tissue evidence="1">Brain</tissue>
    </source>
</reference>
<feature type="non-terminal residue" evidence="1">
    <location>
        <position position="39"/>
    </location>
</feature>
<organism evidence="1">
    <name type="scientific">Nothobranchius rachovii</name>
    <name type="common">bluefin notho</name>
    <dbReference type="NCBI Taxonomy" id="451742"/>
    <lineage>
        <taxon>Eukaryota</taxon>
        <taxon>Metazoa</taxon>
        <taxon>Chordata</taxon>
        <taxon>Craniata</taxon>
        <taxon>Vertebrata</taxon>
        <taxon>Euteleostomi</taxon>
        <taxon>Actinopterygii</taxon>
        <taxon>Neopterygii</taxon>
        <taxon>Teleostei</taxon>
        <taxon>Neoteleostei</taxon>
        <taxon>Acanthomorphata</taxon>
        <taxon>Ovalentaria</taxon>
        <taxon>Atherinomorphae</taxon>
        <taxon>Cyprinodontiformes</taxon>
        <taxon>Nothobranchiidae</taxon>
        <taxon>Nothobranchius</taxon>
    </lineage>
</organism>
<gene>
    <name evidence="1" type="primary">RRBP1A</name>
</gene>
<dbReference type="EMBL" id="HAEH01019592">
    <property type="protein sequence ID" value="SBS09474.1"/>
    <property type="molecule type" value="Transcribed_RNA"/>
</dbReference>